<gene>
    <name evidence="4" type="ORF">DUE52_18955</name>
</gene>
<dbReference type="AlphaFoldDB" id="A0A368JKD9"/>
<dbReference type="Pfam" id="PF13205">
    <property type="entry name" value="Big_5"/>
    <property type="match status" value="1"/>
</dbReference>
<evidence type="ECO:0000313" key="5">
    <source>
        <dbReference type="Proteomes" id="UP000253383"/>
    </source>
</evidence>
<keyword evidence="1 2" id="KW-0732">Signal</keyword>
<sequence>MKQALALFAIIVVFLNSCSQYAAPIGGKKDTLAPVLVVSTPINKQKNFKGKTIEVFFNEYIRVENANQKILITPEPEAPFKVKIKPTSLRLSFDKPFKDSTTYTFNFTDAVKDVTENNPALSLKLVFSTGSSIDSLRVGGKVIDIQTGQPTLNTLVGLYIPNDTLTPTKSKPYYFTRTDTSGVFLLENVKDGRYKLFAFDDKNLNFILNPNTEKVAFLKGDLDLKANNDTLNLQLFSFYNTPPRSVRTQQMVNTYTYVFDRGIEKYSIRFNNAEDSIPSYFRTPTELTFFNAKATSDTIRVKISVTDSLKNTTELTQKFKFRTSTRRETPEPVTITAKPADNGDSDRNLEVVLEFSKPMKQITPDSLVLFSDSTNRIPLTQQDYRWENNQTRFVLTKSTTARNNLILRLGRGAFISALNDSTARTELNYTIRDPEKYGVLTGRVNTSAKQFIVELLDENFKLVEKQLNNPTYRFVNIKPGRYRLRVIIDENGNGRWDSGNVTENRLPEPIFFFTRNKGLIPIKANFDINEDIDAF</sequence>
<reference evidence="4 5" key="1">
    <citation type="submission" date="2018-07" db="EMBL/GenBank/DDBJ databases">
        <title>Genome analysis of Larkinella rosea.</title>
        <authorList>
            <person name="Zhou Z."/>
            <person name="Wang G."/>
        </authorList>
    </citation>
    <scope>NUCLEOTIDE SEQUENCE [LARGE SCALE GENOMIC DNA]</scope>
    <source>
        <strain evidence="5">zzj9</strain>
    </source>
</reference>
<accession>A0A368JKD9</accession>
<organism evidence="4 5">
    <name type="scientific">Larkinella punicea</name>
    <dbReference type="NCBI Taxonomy" id="2315727"/>
    <lineage>
        <taxon>Bacteria</taxon>
        <taxon>Pseudomonadati</taxon>
        <taxon>Bacteroidota</taxon>
        <taxon>Cytophagia</taxon>
        <taxon>Cytophagales</taxon>
        <taxon>Spirosomataceae</taxon>
        <taxon>Larkinella</taxon>
    </lineage>
</organism>
<dbReference type="OrthoDB" id="9809989at2"/>
<protein>
    <recommendedName>
        <fullName evidence="3">SbsA Ig-like domain-containing protein</fullName>
    </recommendedName>
</protein>
<evidence type="ECO:0000256" key="1">
    <source>
        <dbReference type="ARBA" id="ARBA00022729"/>
    </source>
</evidence>
<comment type="caution">
    <text evidence="4">The sequence shown here is derived from an EMBL/GenBank/DDBJ whole genome shotgun (WGS) entry which is preliminary data.</text>
</comment>
<dbReference type="InterPro" id="IPR013784">
    <property type="entry name" value="Carb-bd-like_fold"/>
</dbReference>
<dbReference type="EMBL" id="QOWE01000015">
    <property type="protein sequence ID" value="RCR68139.1"/>
    <property type="molecule type" value="Genomic_DNA"/>
</dbReference>
<dbReference type="InterPro" id="IPR032812">
    <property type="entry name" value="SbsA_Ig"/>
</dbReference>
<dbReference type="SUPFAM" id="SSF49452">
    <property type="entry name" value="Starch-binding domain-like"/>
    <property type="match status" value="1"/>
</dbReference>
<proteinExistence type="predicted"/>
<dbReference type="Proteomes" id="UP000253383">
    <property type="component" value="Unassembled WGS sequence"/>
</dbReference>
<evidence type="ECO:0000313" key="4">
    <source>
        <dbReference type="EMBL" id="RCR68139.1"/>
    </source>
</evidence>
<evidence type="ECO:0000259" key="3">
    <source>
        <dbReference type="Pfam" id="PF13205"/>
    </source>
</evidence>
<dbReference type="RefSeq" id="WP_114407602.1">
    <property type="nucleotide sequence ID" value="NZ_QOWE01000015.1"/>
</dbReference>
<feature type="chain" id="PRO_5017051230" description="SbsA Ig-like domain-containing protein" evidence="2">
    <location>
        <begin position="23"/>
        <end position="535"/>
    </location>
</feature>
<feature type="signal peptide" evidence="2">
    <location>
        <begin position="1"/>
        <end position="22"/>
    </location>
</feature>
<dbReference type="GO" id="GO:0030246">
    <property type="term" value="F:carbohydrate binding"/>
    <property type="evidence" value="ECO:0007669"/>
    <property type="project" value="InterPro"/>
</dbReference>
<keyword evidence="5" id="KW-1185">Reference proteome</keyword>
<name>A0A368JKD9_9BACT</name>
<evidence type="ECO:0000256" key="2">
    <source>
        <dbReference type="SAM" id="SignalP"/>
    </source>
</evidence>
<feature type="domain" description="SbsA Ig-like" evidence="3">
    <location>
        <begin position="30"/>
        <end position="129"/>
    </location>
</feature>